<sequence>MKTSLFFIISFLAFSISLNSSSSSAGELAPEPVLDTAGNVLRTDRDYYILPAKVRGRFRGGGLTLSSIGNDTCPVGVFQEMSEQRNGIPLTFSPVKQRYGVVRTSTDLNIQFAYPETCGESPVWRVDNYLDPSADSFVSIGGVVGNPGPATLGSWFKIQKFGYDYKLVYCPAVCSYCDAICKDVGILYQNGERRLFLNDYPLRVVFKLA</sequence>
<keyword evidence="4" id="KW-1185">Reference proteome</keyword>
<dbReference type="Pfam" id="PF00197">
    <property type="entry name" value="Kunitz_legume"/>
    <property type="match status" value="1"/>
</dbReference>
<dbReference type="OMA" id="CGFVSCF"/>
<dbReference type="STRING" id="49390.A0A068TRI2"/>
<organism evidence="3 4">
    <name type="scientific">Coffea canephora</name>
    <name type="common">Robusta coffee</name>
    <dbReference type="NCBI Taxonomy" id="49390"/>
    <lineage>
        <taxon>Eukaryota</taxon>
        <taxon>Viridiplantae</taxon>
        <taxon>Streptophyta</taxon>
        <taxon>Embryophyta</taxon>
        <taxon>Tracheophyta</taxon>
        <taxon>Spermatophyta</taxon>
        <taxon>Magnoliopsida</taxon>
        <taxon>eudicotyledons</taxon>
        <taxon>Gunneridae</taxon>
        <taxon>Pentapetalae</taxon>
        <taxon>asterids</taxon>
        <taxon>lamiids</taxon>
        <taxon>Gentianales</taxon>
        <taxon>Rubiaceae</taxon>
        <taxon>Ixoroideae</taxon>
        <taxon>Gardenieae complex</taxon>
        <taxon>Bertiereae - Coffeeae clade</taxon>
        <taxon>Coffeeae</taxon>
        <taxon>Coffea</taxon>
    </lineage>
</organism>
<dbReference type="InterPro" id="IPR011065">
    <property type="entry name" value="Kunitz_inhibitor_STI-like_sf"/>
</dbReference>
<reference evidence="4" key="1">
    <citation type="journal article" date="2014" name="Science">
        <title>The coffee genome provides insight into the convergent evolution of caffeine biosynthesis.</title>
        <authorList>
            <person name="Denoeud F."/>
            <person name="Carretero-Paulet L."/>
            <person name="Dereeper A."/>
            <person name="Droc G."/>
            <person name="Guyot R."/>
            <person name="Pietrella M."/>
            <person name="Zheng C."/>
            <person name="Alberti A."/>
            <person name="Anthony F."/>
            <person name="Aprea G."/>
            <person name="Aury J.M."/>
            <person name="Bento P."/>
            <person name="Bernard M."/>
            <person name="Bocs S."/>
            <person name="Campa C."/>
            <person name="Cenci A."/>
            <person name="Combes M.C."/>
            <person name="Crouzillat D."/>
            <person name="Da Silva C."/>
            <person name="Daddiego L."/>
            <person name="De Bellis F."/>
            <person name="Dussert S."/>
            <person name="Garsmeur O."/>
            <person name="Gayraud T."/>
            <person name="Guignon V."/>
            <person name="Jahn K."/>
            <person name="Jamilloux V."/>
            <person name="Joet T."/>
            <person name="Labadie K."/>
            <person name="Lan T."/>
            <person name="Leclercq J."/>
            <person name="Lepelley M."/>
            <person name="Leroy T."/>
            <person name="Li L.T."/>
            <person name="Librado P."/>
            <person name="Lopez L."/>
            <person name="Munoz A."/>
            <person name="Noel B."/>
            <person name="Pallavicini A."/>
            <person name="Perrotta G."/>
            <person name="Poncet V."/>
            <person name="Pot D."/>
            <person name="Priyono X."/>
            <person name="Rigoreau M."/>
            <person name="Rouard M."/>
            <person name="Rozas J."/>
            <person name="Tranchant-Dubreuil C."/>
            <person name="VanBuren R."/>
            <person name="Zhang Q."/>
            <person name="Andrade A.C."/>
            <person name="Argout X."/>
            <person name="Bertrand B."/>
            <person name="de Kochko A."/>
            <person name="Graziosi G."/>
            <person name="Henry R.J."/>
            <person name="Jayarama X."/>
            <person name="Ming R."/>
            <person name="Nagai C."/>
            <person name="Rounsley S."/>
            <person name="Sankoff D."/>
            <person name="Giuliano G."/>
            <person name="Albert V.A."/>
            <person name="Wincker P."/>
            <person name="Lashermes P."/>
        </authorList>
    </citation>
    <scope>NUCLEOTIDE SEQUENCE [LARGE SCALE GENOMIC DNA]</scope>
    <source>
        <strain evidence="4">cv. DH200-94</strain>
    </source>
</reference>
<comment type="similarity">
    <text evidence="1">Belongs to the protease inhibitor I3 (leguminous Kunitz-type inhibitor) family.</text>
</comment>
<dbReference type="PANTHER" id="PTHR33107">
    <property type="entry name" value="KUNITZ TRYPSIN INHIBITOR 2"/>
    <property type="match status" value="1"/>
</dbReference>
<feature type="chain" id="PRO_5001657009" evidence="2">
    <location>
        <begin position="22"/>
        <end position="209"/>
    </location>
</feature>
<dbReference type="PhylomeDB" id="A0A068TRI2"/>
<dbReference type="SMART" id="SM00452">
    <property type="entry name" value="STI"/>
    <property type="match status" value="1"/>
</dbReference>
<feature type="signal peptide" evidence="2">
    <location>
        <begin position="1"/>
        <end position="21"/>
    </location>
</feature>
<dbReference type="MEROPS" id="I03.030"/>
<dbReference type="Gramene" id="CDO98554">
    <property type="protein sequence ID" value="CDO98554"/>
    <property type="gene ID" value="GSCOC_T00022691001"/>
</dbReference>
<keyword evidence="2" id="KW-0732">Signal</keyword>
<evidence type="ECO:0000313" key="4">
    <source>
        <dbReference type="Proteomes" id="UP000295252"/>
    </source>
</evidence>
<dbReference type="Gene3D" id="2.80.10.50">
    <property type="match status" value="1"/>
</dbReference>
<dbReference type="SUPFAM" id="SSF50386">
    <property type="entry name" value="STI-like"/>
    <property type="match status" value="1"/>
</dbReference>
<dbReference type="PRINTS" id="PR00291">
    <property type="entry name" value="KUNITZINHBTR"/>
</dbReference>
<dbReference type="InParanoid" id="A0A068TRI2"/>
<name>A0A068TRI2_COFCA</name>
<gene>
    <name evidence="3" type="ORF">GSCOC_T00022691001</name>
</gene>
<proteinExistence type="inferred from homology"/>
<dbReference type="EMBL" id="HG739086">
    <property type="protein sequence ID" value="CDO98554.1"/>
    <property type="molecule type" value="Genomic_DNA"/>
</dbReference>
<evidence type="ECO:0000313" key="3">
    <source>
        <dbReference type="EMBL" id="CDO98554.1"/>
    </source>
</evidence>
<evidence type="ECO:0000256" key="1">
    <source>
        <dbReference type="ARBA" id="ARBA00005440"/>
    </source>
</evidence>
<protein>
    <submittedName>
        <fullName evidence="3">Uncharacterized protein</fullName>
    </submittedName>
</protein>
<dbReference type="GO" id="GO:0004866">
    <property type="term" value="F:endopeptidase inhibitor activity"/>
    <property type="evidence" value="ECO:0007669"/>
    <property type="project" value="InterPro"/>
</dbReference>
<accession>A0A068TRI2</accession>
<dbReference type="PANTHER" id="PTHR33107:SF5">
    <property type="entry name" value="KUNITZ TRYPSIN INHIBITOR 5"/>
    <property type="match status" value="1"/>
</dbReference>
<dbReference type="OrthoDB" id="1872570at2759"/>
<evidence type="ECO:0000256" key="2">
    <source>
        <dbReference type="SAM" id="SignalP"/>
    </source>
</evidence>
<dbReference type="CDD" id="cd23375">
    <property type="entry name" value="beta-trefoil_STI_VvMLP-like"/>
    <property type="match status" value="1"/>
</dbReference>
<dbReference type="Proteomes" id="UP000295252">
    <property type="component" value="Chromosome VI"/>
</dbReference>
<dbReference type="InterPro" id="IPR002160">
    <property type="entry name" value="Prot_inh_Kunz-lg"/>
</dbReference>
<dbReference type="AlphaFoldDB" id="A0A068TRI2"/>